<dbReference type="PANTHER" id="PTHR24567">
    <property type="entry name" value="CRP FAMILY TRANSCRIPTIONAL REGULATORY PROTEIN"/>
    <property type="match status" value="1"/>
</dbReference>
<evidence type="ECO:0000313" key="6">
    <source>
        <dbReference type="Proteomes" id="UP000244081"/>
    </source>
</evidence>
<dbReference type="GO" id="GO:0005829">
    <property type="term" value="C:cytosol"/>
    <property type="evidence" value="ECO:0007669"/>
    <property type="project" value="TreeGrafter"/>
</dbReference>
<dbReference type="PANTHER" id="PTHR24567:SF74">
    <property type="entry name" value="HTH-TYPE TRANSCRIPTIONAL REGULATOR ARCR"/>
    <property type="match status" value="1"/>
</dbReference>
<protein>
    <submittedName>
        <fullName evidence="5">CRP-like cAMP-binding protein</fullName>
    </submittedName>
</protein>
<evidence type="ECO:0000259" key="4">
    <source>
        <dbReference type="PROSITE" id="PS51063"/>
    </source>
</evidence>
<evidence type="ECO:0000313" key="5">
    <source>
        <dbReference type="EMBL" id="PTW58870.1"/>
    </source>
</evidence>
<dbReference type="SUPFAM" id="SSF51206">
    <property type="entry name" value="cAMP-binding domain-like"/>
    <property type="match status" value="1"/>
</dbReference>
<evidence type="ECO:0000256" key="2">
    <source>
        <dbReference type="ARBA" id="ARBA00023125"/>
    </source>
</evidence>
<gene>
    <name evidence="5" type="ORF">C8N35_109175</name>
</gene>
<keyword evidence="6" id="KW-1185">Reference proteome</keyword>
<proteinExistence type="predicted"/>
<dbReference type="GO" id="GO:0003700">
    <property type="term" value="F:DNA-binding transcription factor activity"/>
    <property type="evidence" value="ECO:0007669"/>
    <property type="project" value="TreeGrafter"/>
</dbReference>
<dbReference type="InterPro" id="IPR012318">
    <property type="entry name" value="HTH_CRP"/>
</dbReference>
<keyword evidence="3" id="KW-0804">Transcription</keyword>
<dbReference type="InterPro" id="IPR050397">
    <property type="entry name" value="Env_Response_Regulators"/>
</dbReference>
<dbReference type="SUPFAM" id="SSF46785">
    <property type="entry name" value="Winged helix' DNA-binding domain"/>
    <property type="match status" value="1"/>
</dbReference>
<reference evidence="5 6" key="1">
    <citation type="submission" date="2018-04" db="EMBL/GenBank/DDBJ databases">
        <title>Genomic Encyclopedia of Archaeal and Bacterial Type Strains, Phase II (KMG-II): from individual species to whole genera.</title>
        <authorList>
            <person name="Goeker M."/>
        </authorList>
    </citation>
    <scope>NUCLEOTIDE SEQUENCE [LARGE SCALE GENOMIC DNA]</scope>
    <source>
        <strain evidence="5 6">DSM 23382</strain>
    </source>
</reference>
<evidence type="ECO:0000256" key="1">
    <source>
        <dbReference type="ARBA" id="ARBA00023015"/>
    </source>
</evidence>
<dbReference type="EMBL" id="QAYG01000009">
    <property type="protein sequence ID" value="PTW58870.1"/>
    <property type="molecule type" value="Genomic_DNA"/>
</dbReference>
<keyword evidence="1" id="KW-0805">Transcription regulation</keyword>
<dbReference type="InterPro" id="IPR014710">
    <property type="entry name" value="RmlC-like_jellyroll"/>
</dbReference>
<dbReference type="InterPro" id="IPR018490">
    <property type="entry name" value="cNMP-bd_dom_sf"/>
</dbReference>
<comment type="caution">
    <text evidence="5">The sequence shown here is derived from an EMBL/GenBank/DDBJ whole genome shotgun (WGS) entry which is preliminary data.</text>
</comment>
<dbReference type="Gene3D" id="2.60.120.10">
    <property type="entry name" value="Jelly Rolls"/>
    <property type="match status" value="1"/>
</dbReference>
<name>A0A2T5V557_9HYPH</name>
<feature type="domain" description="HTH crp-type" evidence="4">
    <location>
        <begin position="156"/>
        <end position="222"/>
    </location>
</feature>
<dbReference type="AlphaFoldDB" id="A0A2T5V557"/>
<sequence length="255" mass="28514">MSGHQYDENMSEQLPLPITNRVICSTRAEARAFLATRMTMRELHAGDVLYEECQPFDHAIFPHRGVISLLARMEDGRTVEKASIGNEGFLGFTYLRGGRGAIGLTVVQIDGYASFLRMSDLDEAMETFTCVRYAMLLYSKALISQLMELVACNGLHSATQRVARWLLHADDRMNGSDFPLTQEALSQVLGLRRATVSASCSQLSKNGAIRYSRGMISVSDRTRLRSFSCECYDRITARSYPITPDFSPATRNDDD</sequence>
<dbReference type="GO" id="GO:0003677">
    <property type="term" value="F:DNA binding"/>
    <property type="evidence" value="ECO:0007669"/>
    <property type="project" value="UniProtKB-KW"/>
</dbReference>
<dbReference type="Proteomes" id="UP000244081">
    <property type="component" value="Unassembled WGS sequence"/>
</dbReference>
<organism evidence="5 6">
    <name type="scientific">Breoghania corrubedonensis</name>
    <dbReference type="NCBI Taxonomy" id="665038"/>
    <lineage>
        <taxon>Bacteria</taxon>
        <taxon>Pseudomonadati</taxon>
        <taxon>Pseudomonadota</taxon>
        <taxon>Alphaproteobacteria</taxon>
        <taxon>Hyphomicrobiales</taxon>
        <taxon>Stappiaceae</taxon>
        <taxon>Breoghania</taxon>
    </lineage>
</organism>
<evidence type="ECO:0000256" key="3">
    <source>
        <dbReference type="ARBA" id="ARBA00023163"/>
    </source>
</evidence>
<dbReference type="PROSITE" id="PS51063">
    <property type="entry name" value="HTH_CRP_2"/>
    <property type="match status" value="1"/>
</dbReference>
<accession>A0A2T5V557</accession>
<dbReference type="InterPro" id="IPR036390">
    <property type="entry name" value="WH_DNA-bd_sf"/>
</dbReference>
<dbReference type="Pfam" id="PF13545">
    <property type="entry name" value="HTH_Crp_2"/>
    <property type="match status" value="1"/>
</dbReference>
<keyword evidence="2" id="KW-0238">DNA-binding</keyword>